<evidence type="ECO:0000256" key="2">
    <source>
        <dbReference type="ARBA" id="ARBA00022475"/>
    </source>
</evidence>
<evidence type="ECO:0000256" key="11">
    <source>
        <dbReference type="SAM" id="Phobius"/>
    </source>
</evidence>
<dbReference type="PANTHER" id="PTHR24248">
    <property type="entry name" value="ADRENERGIC RECEPTOR-RELATED G-PROTEIN COUPLED RECEPTOR"/>
    <property type="match status" value="1"/>
</dbReference>
<feature type="region of interest" description="Disordered" evidence="10">
    <location>
        <begin position="288"/>
        <end position="326"/>
    </location>
</feature>
<keyword evidence="8 9" id="KW-0807">Transducer</keyword>
<dbReference type="Pfam" id="PF00001">
    <property type="entry name" value="7tm_1"/>
    <property type="match status" value="1"/>
</dbReference>
<dbReference type="GO" id="GO:0043410">
    <property type="term" value="P:positive regulation of MAPK cascade"/>
    <property type="evidence" value="ECO:0007669"/>
    <property type="project" value="TreeGrafter"/>
</dbReference>
<dbReference type="PANTHER" id="PTHR24248:SF185">
    <property type="entry name" value="DOPAMINE RECEPTOR 2"/>
    <property type="match status" value="1"/>
</dbReference>
<name>A0A814Q5P0_9BILA</name>
<evidence type="ECO:0000256" key="10">
    <source>
        <dbReference type="SAM" id="MobiDB-lite"/>
    </source>
</evidence>
<reference evidence="13" key="1">
    <citation type="submission" date="2021-02" db="EMBL/GenBank/DDBJ databases">
        <authorList>
            <person name="Nowell W R."/>
        </authorList>
    </citation>
    <scope>NUCLEOTIDE SEQUENCE</scope>
</reference>
<dbReference type="SUPFAM" id="SSF81321">
    <property type="entry name" value="Family A G protein-coupled receptor-like"/>
    <property type="match status" value="1"/>
</dbReference>
<sequence>MQFSTKLIIHDLFLSSTSSTINTIIQSNNNNRSNYTSNNISSIEQSQKNTQLTNLPLGIFLSLFCFITVFGNGLVIYAIVQERYLKSATYYYMASLACADLIVGLIVMPFAIVQVIYGDHWPFGDTCCDLWHSIDVCASTASILDLCVIALDRYSAITNPMSYHQTFFVKRWPYSLVAVWLCSGLISFPAIAYWHLNPQQYKENRCLFSDDIKYVVFSSLISFYIPLFVMIFVYIRIYRAAVKQLHAFKTGVKVASPTTKKKKKGLKDDDTPLSAPPDVCLRIHRGKYHGIPPSSTRESSSTMNPSEPIRLSNPEERLTLSANDKSTIQMKKSISGAYLTDHQNSSLSRFSMPTLTAPSTSTTLTTTTTLDTHQLTITNSKKIPSQDTLSTYEASSARTSKVNPPVAATGTSIGKRLTKFSKEQKATITLAYVMGIFVLCWLPFFVYNPLTAIAKKIIPPDKHSTKTFLTGSALVFEMFTWFGYINSSVNPIIYAYSSREFRRAFIKYLCRCFPMRIRNLMMSYHNLHLLRYRRAPESNISKENHESGSDNNNHNNNHYNSNKQHMVTSPSTMVLTNIQNKHQQRPYKHAKDVHTNAKTKHSRIWFLTNCCKITTVQQQERNDKRSSSTTSSKTAAANNTTLVDYCTYHDVAISRVTCV</sequence>
<accession>A0A814Q5P0</accession>
<dbReference type="Proteomes" id="UP000663832">
    <property type="component" value="Unassembled WGS sequence"/>
</dbReference>
<dbReference type="PROSITE" id="PS50262">
    <property type="entry name" value="G_PROTEIN_RECEP_F1_2"/>
    <property type="match status" value="1"/>
</dbReference>
<feature type="region of interest" description="Disordered" evidence="10">
    <location>
        <begin position="540"/>
        <end position="564"/>
    </location>
</feature>
<feature type="transmembrane region" description="Helical" evidence="11">
    <location>
        <begin position="92"/>
        <end position="118"/>
    </location>
</feature>
<evidence type="ECO:0000256" key="1">
    <source>
        <dbReference type="ARBA" id="ARBA00004651"/>
    </source>
</evidence>
<keyword evidence="6 11" id="KW-0472">Membrane</keyword>
<keyword evidence="3 9" id="KW-0812">Transmembrane</keyword>
<dbReference type="Gene3D" id="1.20.1070.10">
    <property type="entry name" value="Rhodopsin 7-helix transmembrane proteins"/>
    <property type="match status" value="2"/>
</dbReference>
<gene>
    <name evidence="13" type="ORF">QVE165_LOCUS21065</name>
</gene>
<feature type="transmembrane region" description="Helical" evidence="11">
    <location>
        <begin position="130"/>
        <end position="151"/>
    </location>
</feature>
<feature type="transmembrane region" description="Helical" evidence="11">
    <location>
        <begin position="426"/>
        <end position="447"/>
    </location>
</feature>
<dbReference type="GO" id="GO:0071880">
    <property type="term" value="P:adenylate cyclase-activating adrenergic receptor signaling pathway"/>
    <property type="evidence" value="ECO:0007669"/>
    <property type="project" value="TreeGrafter"/>
</dbReference>
<evidence type="ECO:0000256" key="3">
    <source>
        <dbReference type="ARBA" id="ARBA00022692"/>
    </source>
</evidence>
<comment type="similarity">
    <text evidence="9">Belongs to the G-protein coupled receptor 1 family.</text>
</comment>
<feature type="transmembrane region" description="Helical" evidence="11">
    <location>
        <begin position="214"/>
        <end position="235"/>
    </location>
</feature>
<keyword evidence="4 11" id="KW-1133">Transmembrane helix</keyword>
<evidence type="ECO:0000256" key="8">
    <source>
        <dbReference type="ARBA" id="ARBA00023224"/>
    </source>
</evidence>
<evidence type="ECO:0000256" key="6">
    <source>
        <dbReference type="ARBA" id="ARBA00023136"/>
    </source>
</evidence>
<evidence type="ECO:0000256" key="4">
    <source>
        <dbReference type="ARBA" id="ARBA00022989"/>
    </source>
</evidence>
<feature type="domain" description="G-protein coupled receptors family 1 profile" evidence="12">
    <location>
        <begin position="71"/>
        <end position="494"/>
    </location>
</feature>
<dbReference type="EMBL" id="CAJNOM010000134">
    <property type="protein sequence ID" value="CAF1115010.1"/>
    <property type="molecule type" value="Genomic_DNA"/>
</dbReference>
<dbReference type="InterPro" id="IPR000276">
    <property type="entry name" value="GPCR_Rhodpsn"/>
</dbReference>
<evidence type="ECO:0000259" key="12">
    <source>
        <dbReference type="PROSITE" id="PS50262"/>
    </source>
</evidence>
<evidence type="ECO:0000256" key="9">
    <source>
        <dbReference type="RuleBase" id="RU000688"/>
    </source>
</evidence>
<feature type="transmembrane region" description="Helical" evidence="11">
    <location>
        <begin position="172"/>
        <end position="194"/>
    </location>
</feature>
<comment type="caution">
    <text evidence="13">The sequence shown here is derived from an EMBL/GenBank/DDBJ whole genome shotgun (WGS) entry which is preliminary data.</text>
</comment>
<keyword evidence="5 9" id="KW-0297">G-protein coupled receptor</keyword>
<proteinExistence type="inferred from homology"/>
<evidence type="ECO:0000313" key="14">
    <source>
        <dbReference type="Proteomes" id="UP000663832"/>
    </source>
</evidence>
<feature type="compositionally biased region" description="Polar residues" evidence="10">
    <location>
        <begin position="293"/>
        <end position="305"/>
    </location>
</feature>
<protein>
    <recommendedName>
        <fullName evidence="12">G-protein coupled receptors family 1 profile domain-containing protein</fullName>
    </recommendedName>
</protein>
<dbReference type="OrthoDB" id="5957871at2759"/>
<dbReference type="InterPro" id="IPR017452">
    <property type="entry name" value="GPCR_Rhodpsn_7TM"/>
</dbReference>
<dbReference type="AlphaFoldDB" id="A0A814Q5P0"/>
<evidence type="ECO:0000256" key="5">
    <source>
        <dbReference type="ARBA" id="ARBA00023040"/>
    </source>
</evidence>
<keyword evidence="2" id="KW-1003">Cell membrane</keyword>
<dbReference type="SMART" id="SM01381">
    <property type="entry name" value="7TM_GPCR_Srsx"/>
    <property type="match status" value="1"/>
</dbReference>
<keyword evidence="14" id="KW-1185">Reference proteome</keyword>
<keyword evidence="7 9" id="KW-0675">Receptor</keyword>
<feature type="transmembrane region" description="Helical" evidence="11">
    <location>
        <begin position="467"/>
        <end position="485"/>
    </location>
</feature>
<comment type="subcellular location">
    <subcellularLocation>
        <location evidence="1">Cell membrane</location>
        <topology evidence="1">Multi-pass membrane protein</topology>
    </subcellularLocation>
</comment>
<evidence type="ECO:0000256" key="7">
    <source>
        <dbReference type="ARBA" id="ARBA00023170"/>
    </source>
</evidence>
<dbReference type="PROSITE" id="PS00237">
    <property type="entry name" value="G_PROTEIN_RECEP_F1_1"/>
    <property type="match status" value="1"/>
</dbReference>
<dbReference type="GO" id="GO:0004930">
    <property type="term" value="F:G protein-coupled receptor activity"/>
    <property type="evidence" value="ECO:0007669"/>
    <property type="project" value="UniProtKB-KW"/>
</dbReference>
<dbReference type="PRINTS" id="PR00237">
    <property type="entry name" value="GPCRRHODOPSN"/>
</dbReference>
<feature type="compositionally biased region" description="Low complexity" evidence="10">
    <location>
        <begin position="549"/>
        <end position="562"/>
    </location>
</feature>
<feature type="transmembrane region" description="Helical" evidence="11">
    <location>
        <begin position="57"/>
        <end position="80"/>
    </location>
</feature>
<dbReference type="GO" id="GO:0005886">
    <property type="term" value="C:plasma membrane"/>
    <property type="evidence" value="ECO:0007669"/>
    <property type="project" value="UniProtKB-SubCell"/>
</dbReference>
<organism evidence="13 14">
    <name type="scientific">Adineta steineri</name>
    <dbReference type="NCBI Taxonomy" id="433720"/>
    <lineage>
        <taxon>Eukaryota</taxon>
        <taxon>Metazoa</taxon>
        <taxon>Spiralia</taxon>
        <taxon>Gnathifera</taxon>
        <taxon>Rotifera</taxon>
        <taxon>Eurotatoria</taxon>
        <taxon>Bdelloidea</taxon>
        <taxon>Adinetida</taxon>
        <taxon>Adinetidae</taxon>
        <taxon>Adineta</taxon>
    </lineage>
</organism>
<evidence type="ECO:0000313" key="13">
    <source>
        <dbReference type="EMBL" id="CAF1115010.1"/>
    </source>
</evidence>